<feature type="compositionally biased region" description="Low complexity" evidence="1">
    <location>
        <begin position="364"/>
        <end position="374"/>
    </location>
</feature>
<name>A0AAD7V9U6_9FUNG</name>
<sequence>MLSFIAVKHSHVQQILGNLETTSCDSSEGSLLIEDIGFIRDEGVYSEDGPIDLDTFLLQLQALIARLRYTNPLMDLEIAWDIVNKNESVCILLGGTSGCGKSTLASLLAHRIGITTVLSTDHVRSLLRSFDPKKKSAILWASSYHAGESSNDNSTDEGVVTGYEAQSQLLFDSLDQMITGFRQRKESLVIEGVGLSVANIKRLAEKHPNCIPLIVYISNEQKHTERFAIRAKYMTVAPRSNKYIRYFDNIRLIQSHLCQQADEWMIPKVDNTNVDRSLAILHMTVLHVLARLRVQHKIFTPHPVTHKFDIVHTEFAKVHHATWSSKQMLRQIRQNSLRARNDTSRISTTTTTTKHETEGREQQQQRPKQSNNQGASSTNTIMSKPSSMLLACQARWKGVVRSWTNRS</sequence>
<proteinExistence type="predicted"/>
<dbReference type="Proteomes" id="UP001234581">
    <property type="component" value="Unassembled WGS sequence"/>
</dbReference>
<dbReference type="SUPFAM" id="SSF52540">
    <property type="entry name" value="P-loop containing nucleoside triphosphate hydrolases"/>
    <property type="match status" value="1"/>
</dbReference>
<dbReference type="AlphaFoldDB" id="A0AAD7V9U6"/>
<accession>A0AAD7V9U6</accession>
<dbReference type="PANTHER" id="PTHR33477:SF3">
    <property type="entry name" value="P-LOOP NTPASE DOMAIN-CONTAINING PROTEIN LPA1 HOMOLOG 1"/>
    <property type="match status" value="1"/>
</dbReference>
<protein>
    <recommendedName>
        <fullName evidence="4">Zeta toxin domain-containing protein</fullName>
    </recommendedName>
</protein>
<evidence type="ECO:0008006" key="4">
    <source>
        <dbReference type="Google" id="ProtNLM"/>
    </source>
</evidence>
<evidence type="ECO:0000256" key="1">
    <source>
        <dbReference type="SAM" id="MobiDB-lite"/>
    </source>
</evidence>
<gene>
    <name evidence="2" type="ORF">O0I10_002396</name>
</gene>
<feature type="compositionally biased region" description="Basic and acidic residues" evidence="1">
    <location>
        <begin position="353"/>
        <end position="363"/>
    </location>
</feature>
<feature type="compositionally biased region" description="Polar residues" evidence="1">
    <location>
        <begin position="375"/>
        <end position="384"/>
    </location>
</feature>
<evidence type="ECO:0000313" key="3">
    <source>
        <dbReference type="Proteomes" id="UP001234581"/>
    </source>
</evidence>
<organism evidence="2 3">
    <name type="scientific">Lichtheimia ornata</name>
    <dbReference type="NCBI Taxonomy" id="688661"/>
    <lineage>
        <taxon>Eukaryota</taxon>
        <taxon>Fungi</taxon>
        <taxon>Fungi incertae sedis</taxon>
        <taxon>Mucoromycota</taxon>
        <taxon>Mucoromycotina</taxon>
        <taxon>Mucoromycetes</taxon>
        <taxon>Mucorales</taxon>
        <taxon>Lichtheimiaceae</taxon>
        <taxon>Lichtheimia</taxon>
    </lineage>
</organism>
<dbReference type="EMBL" id="JARTCD010000006">
    <property type="protein sequence ID" value="KAJ8662064.1"/>
    <property type="molecule type" value="Genomic_DNA"/>
</dbReference>
<dbReference type="InterPro" id="IPR027417">
    <property type="entry name" value="P-loop_NTPase"/>
</dbReference>
<dbReference type="RefSeq" id="XP_058346977.1">
    <property type="nucleotide sequence ID" value="XM_058482479.1"/>
</dbReference>
<dbReference type="PANTHER" id="PTHR33477">
    <property type="entry name" value="P-LOOP NTPASE DOMAIN-CONTAINING PROTEIN LPA1 HOMOLOG 1"/>
    <property type="match status" value="1"/>
</dbReference>
<comment type="caution">
    <text evidence="2">The sequence shown here is derived from an EMBL/GenBank/DDBJ whole genome shotgun (WGS) entry which is preliminary data.</text>
</comment>
<evidence type="ECO:0000313" key="2">
    <source>
        <dbReference type="EMBL" id="KAJ8662064.1"/>
    </source>
</evidence>
<reference evidence="2 3" key="1">
    <citation type="submission" date="2023-03" db="EMBL/GenBank/DDBJ databases">
        <title>Genome sequence of Lichtheimia ornata CBS 291.66.</title>
        <authorList>
            <person name="Mohabir J.T."/>
            <person name="Shea T.P."/>
            <person name="Kurbessoian T."/>
            <person name="Berby B."/>
            <person name="Fontaine J."/>
            <person name="Livny J."/>
            <person name="Gnirke A."/>
            <person name="Stajich J.E."/>
            <person name="Cuomo C.A."/>
        </authorList>
    </citation>
    <scope>NUCLEOTIDE SEQUENCE [LARGE SCALE GENOMIC DNA]</scope>
    <source>
        <strain evidence="2">CBS 291.66</strain>
    </source>
</reference>
<feature type="region of interest" description="Disordered" evidence="1">
    <location>
        <begin position="335"/>
        <end position="384"/>
    </location>
</feature>
<keyword evidence="3" id="KW-1185">Reference proteome</keyword>
<dbReference type="Gene3D" id="3.40.50.300">
    <property type="entry name" value="P-loop containing nucleotide triphosphate hydrolases"/>
    <property type="match status" value="1"/>
</dbReference>
<dbReference type="GeneID" id="83209813"/>